<dbReference type="Gene3D" id="3.30.559.30">
    <property type="entry name" value="Nonribosomal peptide synthetase, condensation domain"/>
    <property type="match status" value="5"/>
</dbReference>
<dbReference type="InterPro" id="IPR010071">
    <property type="entry name" value="AA_adenyl_dom"/>
</dbReference>
<proteinExistence type="inferred from homology"/>
<gene>
    <name evidence="10" type="ORF">PUW25_15535</name>
</gene>
<dbReference type="Pfam" id="PF00550">
    <property type="entry name" value="PP-binding"/>
    <property type="match status" value="4"/>
</dbReference>
<dbReference type="Gene3D" id="3.40.50.980">
    <property type="match status" value="8"/>
</dbReference>
<dbReference type="InterPro" id="IPR025110">
    <property type="entry name" value="AMP-bd_C"/>
</dbReference>
<dbReference type="SUPFAM" id="SSF56801">
    <property type="entry name" value="Acetyl-CoA synthetase-like"/>
    <property type="match status" value="4"/>
</dbReference>
<dbReference type="InterPro" id="IPR000873">
    <property type="entry name" value="AMP-dep_synth/lig_dom"/>
</dbReference>
<dbReference type="Pfam" id="PF13193">
    <property type="entry name" value="AMP-binding_C"/>
    <property type="match status" value="4"/>
</dbReference>
<protein>
    <submittedName>
        <fullName evidence="10">Amino acid adenylation domain-containing protein</fullName>
    </submittedName>
</protein>
<comment type="similarity">
    <text evidence="2">Belongs to the ATP-dependent AMP-binding enzyme family.</text>
</comment>
<dbReference type="SMART" id="SM00823">
    <property type="entry name" value="PKS_PP"/>
    <property type="match status" value="4"/>
</dbReference>
<keyword evidence="3" id="KW-0596">Phosphopantetheine</keyword>
<evidence type="ECO:0000256" key="7">
    <source>
        <dbReference type="ARBA" id="ARBA00023194"/>
    </source>
</evidence>
<name>A0ABY7X4B5_9BACL</name>
<dbReference type="SUPFAM" id="SSF47336">
    <property type="entry name" value="ACP-like"/>
    <property type="match status" value="4"/>
</dbReference>
<reference evidence="10 11" key="1">
    <citation type="submission" date="2023-02" db="EMBL/GenBank/DDBJ databases">
        <title>Pathogen: clinical or host-associated sample.</title>
        <authorList>
            <person name="Hergert J."/>
            <person name="Casey R."/>
            <person name="Wagner J."/>
            <person name="Young E.L."/>
            <person name="Oakeson K.F."/>
        </authorList>
    </citation>
    <scope>NUCLEOTIDE SEQUENCE [LARGE SCALE GENOMIC DNA]</scope>
    <source>
        <strain evidence="10 11">2022CK-00829</strain>
    </source>
</reference>
<dbReference type="InterPro" id="IPR020806">
    <property type="entry name" value="PKS_PP-bd"/>
</dbReference>
<dbReference type="Gene3D" id="3.30.559.10">
    <property type="entry name" value="Chloramphenicol acetyltransferase-like domain"/>
    <property type="match status" value="4"/>
</dbReference>
<evidence type="ECO:0000256" key="5">
    <source>
        <dbReference type="ARBA" id="ARBA00022598"/>
    </source>
</evidence>
<evidence type="ECO:0000256" key="1">
    <source>
        <dbReference type="ARBA" id="ARBA00001957"/>
    </source>
</evidence>
<dbReference type="PANTHER" id="PTHR45527">
    <property type="entry name" value="NONRIBOSOMAL PEPTIDE SYNTHETASE"/>
    <property type="match status" value="1"/>
</dbReference>
<dbReference type="Gene3D" id="1.10.1200.10">
    <property type="entry name" value="ACP-like"/>
    <property type="match status" value="4"/>
</dbReference>
<feature type="domain" description="Carrier" evidence="9">
    <location>
        <begin position="3926"/>
        <end position="4000"/>
    </location>
</feature>
<sequence length="4464" mass="507510">MLSPIKSTYKEYVIEQLALSSSQEMIDYWRAELSDYRKYEFPEQPRLSKIMESNTSIKTLSSERYNDLQRAAQQQRVTVKSICLAAYISTLYMFSYESDILIGLVENGRPVSQDGARMLGCFLNTVPLRTIFKPGMSWRDIVQYVQVKQNELKKYGRLSLVQIQKAVEEQSSMENPFFDTAFNFIDFHVYETVNEGLFEFMPFSFERTNTLLDFSVSVTLGELSVKMVSMYDKQFTDRLFDVYLGVMDCMMNDTHHSLDTASILTMEEREKLQRYNDTTAAYPRNESIVSLFKKQVSTVSDHPALIMGDAQLTYKELDQRIETAAAALLKMGVRPGATIGMLAERSMDMIISIFAILRVGSTYIPLDPAYPDERVREILTDSMASWLITDQDRVIQGYHGKILSIRDDLYNVNEMTEVPIPAASISPEGTAYIMYTSGSTGKPKGVVTTHRNIVKTSVNNGFMDVLASDRILQLSNYAFDGSTYEIFGALLNGASLVLISKQQLLNVQELANTMLTQKITSCFMTAALFNTLVDWDVHSLRYVRRLFFGGEAASKTHVTKALEVLGANKLVNGYGPTETTVFASTYSVDERLLTYDTVPIGKPIHNTRVYVLNRMGQLQPLGVPGELCVTGDGLASGYLNRQDLSDERFVSCPFEPGQRMYRTGDLVRWLPDGMLEYRGRIDQQVKIRGNRVELTEIQGKLVEIASIKEAVVTAQRDPHGHSYLCAYVVPEGTENRVQEWKKELRHTLPEYMIPSTFITISMLPKTSNGKLDHKALPAPEQLEHDNYSAPTNELEERLISLWEETLQLKRIGIDEHFFEIGGHSLKAMMLAAKIQKSFGVHISLQDVFKLPTIREMAEWMVNKQKSHLLKIQPAAPREFYPASSIQKRLYIVQQFENANTSYNMPITVDLKGRISVEKLEQNILELIQRHEVLRTSFEIQNGELCQKIHRTQDLVPFILEQEMLRDDESSEEAVKRFASQFIAAFDLGQAPLFRAGLVKLADDHHILMLDMHHIISDGMSIQILLKDLIALYEEKELPEIRIHYKDFAVWESELDERRYESSERYWLSKFKQHPAVIDIPTDYVRPVQRSFDGERVHMKIPNGLVSRLRNVSAARHDTLFMIMMAAYQVLLAKYSGQDDIVVGTPFSLRGEVGEESLTGMFANTLAIRTTPDSGLLVREYLDSVHKHILSAFEHGMYPLQKLINRLSLSTDHRRHPLFETMFVVQEQEQEPLANTGLTVDYSEWDQGTSKFDMTWICSASEEGMELGIEYRTDLWTPETIQRIAHHYFHILNQLLEYPNLRIGDVELLTSTEAEQLDEWNNTDADYPAHLSIAELFEQQSKVRGEADALIMGRNTMSYRALNEAANQLAWYLFQEGLQSGQRVGLLMDRSMDMIVIILAVVKAGGVYVPLDPTFPEDRILFMLEDSQADLVIASDGYELSGYEGEFIHYNTSLWSSAPNSDLGQYRQIEPTQPLYIMYTSGSTGTPKGVVATHRNIVKTMINNGYLLINHSDRFLQASNYAFDGATFDIFGALLHGASLVLIERTEMLNAAAMVDVISSQQITVLFLTTALFNTLIDFDSGCFLGTRKVLFGGEKVSVNHVGKALDVLGEGRLIHMYGPTEATVFSTFHEISSASHVPIGRPMNNTTIYVLNKSGQRQPIGIPGELYIGGDGIALTYLNRPELTSERFVVIPRLTSSRLYKTGDCVKMLPDGSLEFVERIDLQVKIRGHRIELGEIEAQIRMLEGVQETVVVANSDEQGHSYLGAYIVPEDKRLLTKKLTPHRIASWKNELKPYLPEYMIPTVFVTLEELPLTSNGKVDRRSLPKPELRHGDHYAPATNETQKVLVSLWEEVLGISRIGIYDHFFEIGGHSLKAMMLVGRIHQQFNVKMSLSDIFQMPILEDMSAWIQQSDLQPHMAIESVPEQSEYPLTDLQKQIYYAYQHEEAALSYNMPMLFELKGMLDVDRLEASFVRIIGRHEALRTSIHLESGQFSQRICDTSKLEWRLSRDVLENRSEEVDMQDNLNQWMTGFVKPFQLNIAPLFRVSLLTVHPELHYLALDTHHIISDGASTELIYEELMTLYRGLPLKPVRVQYKDYAVWKNERIKDKAYQESEQFWLAEFSDFEGTAELPMDNQRPAVKSPQGSIYRFDLPDKLCELLRQEAEKYSTTHFTLLLAAYSTLLARYSGEEDIVVGTPIAGRNHADTQQTMGMFVNTLPLRVKPDSAKTVGEYITNLKQDILDAFEHGEYSLSSLTEKLNIPFSPSRNPLFDTLFVLQDMRLNATALPELNIRPMKWRGQQAKFDMTWAWQEEEGQMKAEIEYRSDLWNEASIARMAAHYERLLHEMLIHRNTKLKDLEMQSDAEYDQFEQWNQTQSHYPNDLSLIDLFERRAKEQPGHIALQYQEQEISYRTLNDRVVRMAGYLWRHGIRPGSCVGLLADRNPEMIVSILAILKVGAAYVPLDPSFPDERLHFMLENSAAKWLIAEEGRTISQYAGTVISLSEPEIYAENSFISTRTYATGADTAYVMYTSGSTGQPKGVITTHKNVINVCCNNGFVELGPGDRMLQLSNYAFDGSTFDIFGALLNGATLVLMPSTMLQDVSVLSSTFRSENITVQFMTTALFNTMVDYDMDCLKGLRKIIFGGEAASYQHVLKVLNALGEHKVINAYGPTETTVFASMYSVDHHIKTTKNIPIGRPIRNTRFYVLNAKGKLQPVGIPGELYIAGDGLAEGYLSQPELTSSKFIDGFHEKERMYRTGDIVKWLPNGELTYISRADGQLKIRGNRIESDEVKKAIISLPDVNEAVVAGHRDQNGTSILVAYVVCDSPAQSSEEKLIVEWRQRLRSVLPEYMIPSLFILLDSLPLNHNGKVDWRALPEPEITGSSYVEPTSDTEIELAQLWSELLGIETIGSSDSFFLLGGHSLKAMMLAARISERWAVKIALPELFNAGTLAEMAGLIEKGCIQKYAPIPKAAEQVSYPVSSAQKRLYLIEQFEDTNNSYNMPIVMRMKGTLVIERLELALIKLIHRHEALRTSYAMEEGEVRQRIHPINEIEFKLIRGENVQELSLNAFIESCLGAFIRPFDLSTAPLIRAGLYHSSNEEFLLFIDTHHIASDGITTGILYRDLIRLYEGQQLKALPAQYKDYASWQTHRRLEPDYSASEQFWVGKFEEPPAVIDILTEGRRPMRRRFDGAVYSFEIEPELYEQLKELSIRTQSTMFMILLAGYNLLLSKYTAEKDIVVGTPIAGRYHSDTASIAGMFVNTIALRNRVEGHYQVEEWISLVRSETLQAFEHGEYPLDELVEKLRINRDPGRSPLFDTMFVLQDARPEITHLNELDIEPLEWATRTAKFDMTWAVDDHDDLLKMTVEYSTELYQEEQIDRMAHHFVHILNQMTSQPNRQLQQLKLITAEEEKQILECFNSTAASYPRLQNIIELFEEQVLRRPDHTAVQFDQESLTYSDLNRLTRQFAGVLIKKGLRPGTAVGIRSERSLEMIVGILGILRAGGAYVPIDPSYPDERAAYMLNNSGASILAAPNDTSLDGFHGVYVPLEPFYWSHIEAVEVEKIQIDPEMPAYIMYTSGSTGEPKGVVTTHQNVVKTSINNGFVDLKPEDRILQLSNYAFDGSTFEIFGSLLNGSTLIVIRKEDVLDIAKLAAIIEKEHIASFFITTTLFNALVDYDVTSLKHTKRVFVGGEATSKPHMLSAYEYLGANRIANGYGPTETTVFATTYNVDETLQSKHSVPIGRPIHNTRTYVISEEGHLQPIGIAGELYIAGDGLAQEYLGEPQMTRSRFTSIPSLREQRLYRSGDKVKWLPDGSLEFISRIDHQVKIRGHRVEPGEIEARLLEHPLVKEAVVIARKNDSAHHLCAYLVNSENISTQEIRRFVQEKLPEYMIPSYFIFLAQLPLTRNGKLDHRALPDPDFTLIQASYIAPQTEEEIVLSEVWTEVLGVDQMGVEDNFFTLGGDSIKSIQIVSKLAKLNWKLQVKHLMLYPTIAECALYLERTETKRASSSLSVGEVPLTPIQAWFFEQNLEHEGHFNQSMMLYNARGWNEQILHKSLAQLIAEHDALRIRFIKENAVAKQIVCPMEEGPFYTLDTYELDEDTDQTAQIEYLATGIQSQMDITRMLIKIGIFKTNQGDHLLIAMHHLIIDGVSWRILIEDLMQIYNSMLAGEEPVNLGKTDTYYDWSHRLTAQAVRGNYRSEASYWNDIEERALSLPNSKQEPCTYKESATLSMELDVMMTLRLLTEVHRAYHTEVNDLLLSALALTYETETLIHMEGHGREELVEETDLSRTIGWFTSIYPVILSSSHDYGDTLRNTKEMLRGIPTKGAGYGVLKYLTTDMDEGVTASSPDIVFNYLGQFESHENNQPEYFSPMPMGNLISPQNRMTHQEEWNCVISESQFKLTYRYNPIVIGENTAHLRLEQFKSHLQSLIHHCIDREEEYTPSDYTDSDLTFDELDDIEDIIKGL</sequence>
<dbReference type="Gene3D" id="3.30.300.30">
    <property type="match status" value="4"/>
</dbReference>
<feature type="domain" description="Carrier" evidence="9">
    <location>
        <begin position="1836"/>
        <end position="1911"/>
    </location>
</feature>
<dbReference type="SUPFAM" id="SSF52777">
    <property type="entry name" value="CoA-dependent acyltransferases"/>
    <property type="match status" value="9"/>
</dbReference>
<evidence type="ECO:0000256" key="3">
    <source>
        <dbReference type="ARBA" id="ARBA00022450"/>
    </source>
</evidence>
<dbReference type="InterPro" id="IPR045851">
    <property type="entry name" value="AMP-bd_C_sf"/>
</dbReference>
<organism evidence="10 11">
    <name type="scientific">Paenibacillus urinalis</name>
    <dbReference type="NCBI Taxonomy" id="521520"/>
    <lineage>
        <taxon>Bacteria</taxon>
        <taxon>Bacillati</taxon>
        <taxon>Bacillota</taxon>
        <taxon>Bacilli</taxon>
        <taxon>Bacillales</taxon>
        <taxon>Paenibacillaceae</taxon>
        <taxon>Paenibacillus</taxon>
    </lineage>
</organism>
<dbReference type="NCBIfam" id="NF003417">
    <property type="entry name" value="PRK04813.1"/>
    <property type="match status" value="4"/>
</dbReference>
<dbReference type="Proteomes" id="UP001221519">
    <property type="component" value="Chromosome"/>
</dbReference>
<evidence type="ECO:0000256" key="8">
    <source>
        <dbReference type="ARBA" id="ARBA00023268"/>
    </source>
</evidence>
<evidence type="ECO:0000256" key="4">
    <source>
        <dbReference type="ARBA" id="ARBA00022553"/>
    </source>
</evidence>
<keyword evidence="8" id="KW-0511">Multifunctional enzyme</keyword>
<dbReference type="NCBIfam" id="TIGR01733">
    <property type="entry name" value="AA-adenyl-dom"/>
    <property type="match status" value="4"/>
</dbReference>
<dbReference type="Pfam" id="PF00501">
    <property type="entry name" value="AMP-binding"/>
    <property type="match status" value="4"/>
</dbReference>
<dbReference type="InterPro" id="IPR036736">
    <property type="entry name" value="ACP-like_sf"/>
</dbReference>
<feature type="domain" description="Carrier" evidence="9">
    <location>
        <begin position="2884"/>
        <end position="2959"/>
    </location>
</feature>
<comment type="cofactor">
    <cofactor evidence="1">
        <name>pantetheine 4'-phosphate</name>
        <dbReference type="ChEBI" id="CHEBI:47942"/>
    </cofactor>
</comment>
<dbReference type="NCBIfam" id="TIGR01720">
    <property type="entry name" value="NRPS-para261"/>
    <property type="match status" value="1"/>
</dbReference>
<dbReference type="InterPro" id="IPR006162">
    <property type="entry name" value="Ppantetheine_attach_site"/>
</dbReference>
<evidence type="ECO:0000313" key="10">
    <source>
        <dbReference type="EMBL" id="WDI00693.1"/>
    </source>
</evidence>
<keyword evidence="4" id="KW-0597">Phosphoprotein</keyword>
<keyword evidence="5" id="KW-0436">Ligase</keyword>
<dbReference type="InterPro" id="IPR010060">
    <property type="entry name" value="NRPS_synth"/>
</dbReference>
<evidence type="ECO:0000259" key="9">
    <source>
        <dbReference type="PROSITE" id="PS50075"/>
    </source>
</evidence>
<keyword evidence="6" id="KW-0677">Repeat</keyword>
<evidence type="ECO:0000313" key="11">
    <source>
        <dbReference type="Proteomes" id="UP001221519"/>
    </source>
</evidence>
<dbReference type="CDD" id="cd12117">
    <property type="entry name" value="A_NRPS_Srf_like"/>
    <property type="match status" value="4"/>
</dbReference>
<dbReference type="Gene3D" id="2.30.38.10">
    <property type="entry name" value="Luciferase, Domain 3"/>
    <property type="match status" value="4"/>
</dbReference>
<feature type="domain" description="Carrier" evidence="9">
    <location>
        <begin position="789"/>
        <end position="864"/>
    </location>
</feature>
<evidence type="ECO:0000256" key="6">
    <source>
        <dbReference type="ARBA" id="ARBA00022737"/>
    </source>
</evidence>
<evidence type="ECO:0000256" key="2">
    <source>
        <dbReference type="ARBA" id="ARBA00006432"/>
    </source>
</evidence>
<dbReference type="CDD" id="cd19534">
    <property type="entry name" value="E_NRPS"/>
    <property type="match status" value="1"/>
</dbReference>
<keyword evidence="7" id="KW-0045">Antibiotic biosynthesis</keyword>
<dbReference type="CDD" id="cd19531">
    <property type="entry name" value="LCL_NRPS-like"/>
    <property type="match status" value="3"/>
</dbReference>
<dbReference type="EMBL" id="CP118108">
    <property type="protein sequence ID" value="WDI00693.1"/>
    <property type="molecule type" value="Genomic_DNA"/>
</dbReference>
<keyword evidence="11" id="KW-1185">Reference proteome</keyword>
<dbReference type="InterPro" id="IPR001242">
    <property type="entry name" value="Condensation_dom"/>
</dbReference>
<dbReference type="InterPro" id="IPR023213">
    <property type="entry name" value="CAT-like_dom_sf"/>
</dbReference>
<accession>A0ABY7X4B5</accession>
<dbReference type="InterPro" id="IPR009081">
    <property type="entry name" value="PP-bd_ACP"/>
</dbReference>
<dbReference type="PROSITE" id="PS00012">
    <property type="entry name" value="PHOSPHOPANTETHEINE"/>
    <property type="match status" value="4"/>
</dbReference>
<dbReference type="PROSITE" id="PS50075">
    <property type="entry name" value="CARRIER"/>
    <property type="match status" value="4"/>
</dbReference>
<dbReference type="InterPro" id="IPR020845">
    <property type="entry name" value="AMP-binding_CS"/>
</dbReference>
<dbReference type="PANTHER" id="PTHR45527:SF1">
    <property type="entry name" value="FATTY ACID SYNTHASE"/>
    <property type="match status" value="1"/>
</dbReference>
<dbReference type="Pfam" id="PF00668">
    <property type="entry name" value="Condensation"/>
    <property type="match status" value="5"/>
</dbReference>
<dbReference type="RefSeq" id="WP_274337282.1">
    <property type="nucleotide sequence ID" value="NZ_CP118106.1"/>
</dbReference>
<dbReference type="PROSITE" id="PS00455">
    <property type="entry name" value="AMP_BINDING"/>
    <property type="match status" value="4"/>
</dbReference>